<reference evidence="2" key="2">
    <citation type="journal article" date="2020" name="Nat. Commun.">
        <title>Large-scale genome sequencing of mycorrhizal fungi provides insights into the early evolution of symbiotic traits.</title>
        <authorList>
            <person name="Miyauchi S."/>
            <person name="Kiss E."/>
            <person name="Kuo A."/>
            <person name="Drula E."/>
            <person name="Kohler A."/>
            <person name="Sanchez-Garcia M."/>
            <person name="Morin E."/>
            <person name="Andreopoulos B."/>
            <person name="Barry K.W."/>
            <person name="Bonito G."/>
            <person name="Buee M."/>
            <person name="Carver A."/>
            <person name="Chen C."/>
            <person name="Cichocki N."/>
            <person name="Clum A."/>
            <person name="Culley D."/>
            <person name="Crous P.W."/>
            <person name="Fauchery L."/>
            <person name="Girlanda M."/>
            <person name="Hayes R.D."/>
            <person name="Keri Z."/>
            <person name="LaButti K."/>
            <person name="Lipzen A."/>
            <person name="Lombard V."/>
            <person name="Magnuson J."/>
            <person name="Maillard F."/>
            <person name="Murat C."/>
            <person name="Nolan M."/>
            <person name="Ohm R.A."/>
            <person name="Pangilinan J."/>
            <person name="Pereira M.F."/>
            <person name="Perotto S."/>
            <person name="Peter M."/>
            <person name="Pfister S."/>
            <person name="Riley R."/>
            <person name="Sitrit Y."/>
            <person name="Stielow J.B."/>
            <person name="Szollosi G."/>
            <person name="Zifcakova L."/>
            <person name="Stursova M."/>
            <person name="Spatafora J.W."/>
            <person name="Tedersoo L."/>
            <person name="Vaario L.M."/>
            <person name="Yamada A."/>
            <person name="Yan M."/>
            <person name="Wang P."/>
            <person name="Xu J."/>
            <person name="Bruns T."/>
            <person name="Baldrian P."/>
            <person name="Vilgalys R."/>
            <person name="Dunand C."/>
            <person name="Henrissat B."/>
            <person name="Grigoriev I.V."/>
            <person name="Hibbett D."/>
            <person name="Nagy L.G."/>
            <person name="Martin F.M."/>
        </authorList>
    </citation>
    <scope>NUCLEOTIDE SEQUENCE</scope>
    <source>
        <strain evidence="2">Prilba</strain>
    </source>
</reference>
<reference evidence="2" key="1">
    <citation type="submission" date="2019-10" db="EMBL/GenBank/DDBJ databases">
        <authorList>
            <consortium name="DOE Joint Genome Institute"/>
            <person name="Kuo A."/>
            <person name="Miyauchi S."/>
            <person name="Kiss E."/>
            <person name="Drula E."/>
            <person name="Kohler A."/>
            <person name="Sanchez-Garcia M."/>
            <person name="Andreopoulos B."/>
            <person name="Barry K.W."/>
            <person name="Bonito G."/>
            <person name="Buee M."/>
            <person name="Carver A."/>
            <person name="Chen C."/>
            <person name="Cichocki N."/>
            <person name="Clum A."/>
            <person name="Culley D."/>
            <person name="Crous P.W."/>
            <person name="Fauchery L."/>
            <person name="Girlanda M."/>
            <person name="Hayes R."/>
            <person name="Keri Z."/>
            <person name="LaButti K."/>
            <person name="Lipzen A."/>
            <person name="Lombard V."/>
            <person name="Magnuson J."/>
            <person name="Maillard F."/>
            <person name="Morin E."/>
            <person name="Murat C."/>
            <person name="Nolan M."/>
            <person name="Ohm R."/>
            <person name="Pangilinan J."/>
            <person name="Pereira M."/>
            <person name="Perotto S."/>
            <person name="Peter M."/>
            <person name="Riley R."/>
            <person name="Sitrit Y."/>
            <person name="Stielow B."/>
            <person name="Szollosi G."/>
            <person name="Zifcakova L."/>
            <person name="Stursova M."/>
            <person name="Spatafora J.W."/>
            <person name="Tedersoo L."/>
            <person name="Vaario L.-M."/>
            <person name="Yamada A."/>
            <person name="Yan M."/>
            <person name="Wang P."/>
            <person name="Xu J."/>
            <person name="Bruns T."/>
            <person name="Baldrian P."/>
            <person name="Vilgalys R."/>
            <person name="Henrissat B."/>
            <person name="Grigoriev I.V."/>
            <person name="Hibbett D."/>
            <person name="Nagy L.G."/>
            <person name="Martin F.M."/>
        </authorList>
    </citation>
    <scope>NUCLEOTIDE SEQUENCE</scope>
    <source>
        <strain evidence="2">Prilba</strain>
    </source>
</reference>
<protein>
    <submittedName>
        <fullName evidence="2">Uncharacterized protein</fullName>
    </submittedName>
</protein>
<name>A0A9P5MPT5_9AGAM</name>
<dbReference type="AlphaFoldDB" id="A0A9P5MPT5"/>
<evidence type="ECO:0000313" key="2">
    <source>
        <dbReference type="EMBL" id="KAF8470442.1"/>
    </source>
</evidence>
<dbReference type="PROSITE" id="PS51257">
    <property type="entry name" value="PROKAR_LIPOPROTEIN"/>
    <property type="match status" value="1"/>
</dbReference>
<gene>
    <name evidence="2" type="ORF">DFH94DRAFT_771249</name>
</gene>
<proteinExistence type="predicted"/>
<sequence>MVRLWFAVISITGACLGTVLGKAIRKPVKSPTSDREKNRVAVPMTFFFATFLFANNICRTVHQSDRS</sequence>
<keyword evidence="1" id="KW-0812">Transmembrane</keyword>
<dbReference type="EMBL" id="WHVB01000025">
    <property type="protein sequence ID" value="KAF8470442.1"/>
    <property type="molecule type" value="Genomic_DNA"/>
</dbReference>
<feature type="transmembrane region" description="Helical" evidence="1">
    <location>
        <begin position="40"/>
        <end position="58"/>
    </location>
</feature>
<comment type="caution">
    <text evidence="2">The sequence shown here is derived from an EMBL/GenBank/DDBJ whole genome shotgun (WGS) entry which is preliminary data.</text>
</comment>
<evidence type="ECO:0000313" key="3">
    <source>
        <dbReference type="Proteomes" id="UP000759537"/>
    </source>
</evidence>
<keyword evidence="1" id="KW-0472">Membrane</keyword>
<accession>A0A9P5MPT5</accession>
<keyword evidence="3" id="KW-1185">Reference proteome</keyword>
<keyword evidence="1" id="KW-1133">Transmembrane helix</keyword>
<evidence type="ECO:0000256" key="1">
    <source>
        <dbReference type="SAM" id="Phobius"/>
    </source>
</evidence>
<dbReference type="Proteomes" id="UP000759537">
    <property type="component" value="Unassembled WGS sequence"/>
</dbReference>
<organism evidence="2 3">
    <name type="scientific">Russula ochroleuca</name>
    <dbReference type="NCBI Taxonomy" id="152965"/>
    <lineage>
        <taxon>Eukaryota</taxon>
        <taxon>Fungi</taxon>
        <taxon>Dikarya</taxon>
        <taxon>Basidiomycota</taxon>
        <taxon>Agaricomycotina</taxon>
        <taxon>Agaricomycetes</taxon>
        <taxon>Russulales</taxon>
        <taxon>Russulaceae</taxon>
        <taxon>Russula</taxon>
    </lineage>
</organism>